<keyword evidence="1" id="KW-1133">Transmembrane helix</keyword>
<dbReference type="Proteomes" id="UP000248395">
    <property type="component" value="Unassembled WGS sequence"/>
</dbReference>
<feature type="transmembrane region" description="Helical" evidence="1">
    <location>
        <begin position="30"/>
        <end position="52"/>
    </location>
</feature>
<dbReference type="EMBL" id="QJKC01000009">
    <property type="protein sequence ID" value="PXX46170.1"/>
    <property type="molecule type" value="Genomic_DNA"/>
</dbReference>
<evidence type="ECO:0000313" key="2">
    <source>
        <dbReference type="EMBL" id="PXX46170.1"/>
    </source>
</evidence>
<keyword evidence="1" id="KW-0812">Transmembrane</keyword>
<sequence length="66" mass="6979">MTISPISSIGAGHAIAYTAAMADLLSPLEWFFVVLLAVVPLLGLGFHLWIMLLGHGKASTQAEDKS</sequence>
<evidence type="ECO:0000256" key="1">
    <source>
        <dbReference type="SAM" id="Phobius"/>
    </source>
</evidence>
<evidence type="ECO:0000313" key="3">
    <source>
        <dbReference type="Proteomes" id="UP000248395"/>
    </source>
</evidence>
<name>A0A318JFS9_9NEIS</name>
<protein>
    <submittedName>
        <fullName evidence="2">Uncharacterized protein</fullName>
    </submittedName>
</protein>
<dbReference type="RefSeq" id="WP_059285127.1">
    <property type="nucleotide sequence ID" value="NZ_LNQU01000015.1"/>
</dbReference>
<keyword evidence="1" id="KW-0472">Membrane</keyword>
<organism evidence="2 3">
    <name type="scientific">Aquitalea magnusonii</name>
    <dbReference type="NCBI Taxonomy" id="332411"/>
    <lineage>
        <taxon>Bacteria</taxon>
        <taxon>Pseudomonadati</taxon>
        <taxon>Pseudomonadota</taxon>
        <taxon>Betaproteobacteria</taxon>
        <taxon>Neisseriales</taxon>
        <taxon>Chromobacteriaceae</taxon>
        <taxon>Aquitalea</taxon>
    </lineage>
</organism>
<gene>
    <name evidence="2" type="ORF">DFR38_10911</name>
</gene>
<dbReference type="AlphaFoldDB" id="A0A318JFS9"/>
<reference evidence="2 3" key="1">
    <citation type="submission" date="2018-05" db="EMBL/GenBank/DDBJ databases">
        <title>Genomic Encyclopedia of Type Strains, Phase IV (KMG-IV): sequencing the most valuable type-strain genomes for metagenomic binning, comparative biology and taxonomic classification.</title>
        <authorList>
            <person name="Goeker M."/>
        </authorList>
    </citation>
    <scope>NUCLEOTIDE SEQUENCE [LARGE SCALE GENOMIC DNA]</scope>
    <source>
        <strain evidence="2 3">DSM 25134</strain>
    </source>
</reference>
<keyword evidence="3" id="KW-1185">Reference proteome</keyword>
<proteinExistence type="predicted"/>
<dbReference type="OrthoDB" id="8592964at2"/>
<comment type="caution">
    <text evidence="2">The sequence shown here is derived from an EMBL/GenBank/DDBJ whole genome shotgun (WGS) entry which is preliminary data.</text>
</comment>
<accession>A0A318JFS9</accession>